<keyword evidence="9 12" id="KW-0503">Monooxygenase</keyword>
<dbReference type="GO" id="GO:0004497">
    <property type="term" value="F:monooxygenase activity"/>
    <property type="evidence" value="ECO:0007669"/>
    <property type="project" value="UniProtKB-KW"/>
</dbReference>
<dbReference type="InterPro" id="IPR036396">
    <property type="entry name" value="Cyt_P450_sf"/>
</dbReference>
<dbReference type="PANTHER" id="PTHR24282">
    <property type="entry name" value="CYTOCHROME P450 FAMILY MEMBER"/>
    <property type="match status" value="1"/>
</dbReference>
<dbReference type="PRINTS" id="PR00465">
    <property type="entry name" value="EP450IV"/>
</dbReference>
<evidence type="ECO:0000256" key="13">
    <source>
        <dbReference type="SAM" id="Phobius"/>
    </source>
</evidence>
<evidence type="ECO:0000313" key="15">
    <source>
        <dbReference type="Proteomes" id="UP001370490"/>
    </source>
</evidence>
<dbReference type="PROSITE" id="PS00086">
    <property type="entry name" value="CYTOCHROME_P450"/>
    <property type="match status" value="1"/>
</dbReference>
<evidence type="ECO:0000256" key="11">
    <source>
        <dbReference type="PIRSR" id="PIRSR602403-1"/>
    </source>
</evidence>
<dbReference type="InterPro" id="IPR002403">
    <property type="entry name" value="Cyt_P450_E_grp-IV"/>
</dbReference>
<evidence type="ECO:0000256" key="5">
    <source>
        <dbReference type="ARBA" id="ARBA00022723"/>
    </source>
</evidence>
<dbReference type="SUPFAM" id="SSF48264">
    <property type="entry name" value="Cytochrome P450"/>
    <property type="match status" value="1"/>
</dbReference>
<gene>
    <name evidence="14" type="ORF">RJ641_024431</name>
</gene>
<dbReference type="InterPro" id="IPR001128">
    <property type="entry name" value="Cyt_P450"/>
</dbReference>
<evidence type="ECO:0000256" key="1">
    <source>
        <dbReference type="ARBA" id="ARBA00004370"/>
    </source>
</evidence>
<comment type="subcellular location">
    <subcellularLocation>
        <location evidence="1">Membrane</location>
    </subcellularLocation>
</comment>
<dbReference type="Proteomes" id="UP001370490">
    <property type="component" value="Unassembled WGS sequence"/>
</dbReference>
<dbReference type="EMBL" id="JBAMMX010000003">
    <property type="protein sequence ID" value="KAK6943329.1"/>
    <property type="molecule type" value="Genomic_DNA"/>
</dbReference>
<evidence type="ECO:0000256" key="2">
    <source>
        <dbReference type="ARBA" id="ARBA00010617"/>
    </source>
</evidence>
<comment type="caution">
    <text evidence="14">The sequence shown here is derived from an EMBL/GenBank/DDBJ whole genome shotgun (WGS) entry which is preliminary data.</text>
</comment>
<name>A0AAN8VZQ5_9MAGN</name>
<accession>A0AAN8VZQ5</accession>
<dbReference type="InterPro" id="IPR050665">
    <property type="entry name" value="Cytochrome_P450_Monooxygen"/>
</dbReference>
<keyword evidence="6 13" id="KW-1133">Transmembrane helix</keyword>
<reference evidence="14 15" key="1">
    <citation type="submission" date="2023-12" db="EMBL/GenBank/DDBJ databases">
        <title>A high-quality genome assembly for Dillenia turbinata (Dilleniales).</title>
        <authorList>
            <person name="Chanderbali A."/>
        </authorList>
    </citation>
    <scope>NUCLEOTIDE SEQUENCE [LARGE SCALE GENOMIC DNA]</scope>
    <source>
        <strain evidence="14">LSX21</strain>
        <tissue evidence="14">Leaf</tissue>
    </source>
</reference>
<keyword evidence="8 11" id="KW-0408">Iron</keyword>
<evidence type="ECO:0000256" key="3">
    <source>
        <dbReference type="ARBA" id="ARBA00022617"/>
    </source>
</evidence>
<dbReference type="GO" id="GO:0016705">
    <property type="term" value="F:oxidoreductase activity, acting on paired donors, with incorporation or reduction of molecular oxygen"/>
    <property type="evidence" value="ECO:0007669"/>
    <property type="project" value="InterPro"/>
</dbReference>
<dbReference type="PANTHER" id="PTHR24282:SF130">
    <property type="entry name" value="CYTOCHROME P450 FAMILY PROTEIN"/>
    <property type="match status" value="1"/>
</dbReference>
<keyword evidence="10 13" id="KW-0472">Membrane</keyword>
<dbReference type="InterPro" id="IPR017972">
    <property type="entry name" value="Cyt_P450_CS"/>
</dbReference>
<protein>
    <submittedName>
        <fullName evidence="14">Cytochrome P450</fullName>
    </submittedName>
</protein>
<comment type="cofactor">
    <cofactor evidence="11">
        <name>heme</name>
        <dbReference type="ChEBI" id="CHEBI:30413"/>
    </cofactor>
</comment>
<proteinExistence type="inferred from homology"/>
<dbReference type="Pfam" id="PF00067">
    <property type="entry name" value="p450"/>
    <property type="match status" value="2"/>
</dbReference>
<dbReference type="AlphaFoldDB" id="A0AAN8VZQ5"/>
<dbReference type="PRINTS" id="PR00385">
    <property type="entry name" value="P450"/>
</dbReference>
<evidence type="ECO:0000256" key="8">
    <source>
        <dbReference type="ARBA" id="ARBA00023004"/>
    </source>
</evidence>
<evidence type="ECO:0000256" key="4">
    <source>
        <dbReference type="ARBA" id="ARBA00022692"/>
    </source>
</evidence>
<evidence type="ECO:0000313" key="14">
    <source>
        <dbReference type="EMBL" id="KAK6943329.1"/>
    </source>
</evidence>
<dbReference type="GO" id="GO:0016020">
    <property type="term" value="C:membrane"/>
    <property type="evidence" value="ECO:0007669"/>
    <property type="project" value="UniProtKB-SubCell"/>
</dbReference>
<feature type="binding site" description="axial binding residue" evidence="11">
    <location>
        <position position="384"/>
    </location>
    <ligand>
        <name>heme</name>
        <dbReference type="ChEBI" id="CHEBI:30413"/>
    </ligand>
    <ligandPart>
        <name>Fe</name>
        <dbReference type="ChEBI" id="CHEBI:18248"/>
    </ligandPart>
</feature>
<sequence length="436" mass="49688">MEVDRHFWKREIVWTWTVVGMLVGIVIGRLWQGMCLQPARIRRTLERQGITGPPPSFLRGNAPEMRRITQLYLHLSPTSSSTLSVVVGPSHDWPLGPLLGNGIIRANGPHWALQRKLLSPELYPDKVKGMVGLMMESATTMMETWVERLVESNEEVAEFVVDKELRSFSADFISKACFGSSYSQGKEIFARLEQLQDAIGKPGLIFRLPTLGFLPTKHNKRIRRLQMEIEILILKVINDRQELDEVDAGSKKDLLKGCWKRLVLWQECVHAEILEVSGCDQNCFQDLDTLNKLKTLMMVIQETLRLYTPPIVLAREALENIKLGDLLVPKGTHIWALFRVLHRDPKNWGPDANEFRPERFANGASEACKYPQAYMPFGCGARLCLGHSFAMAELKFILALILSKFSFSLSPAYHHSPVYRMLLSPQHGVKLLMKRF</sequence>
<keyword evidence="5 11" id="KW-0479">Metal-binding</keyword>
<evidence type="ECO:0000256" key="7">
    <source>
        <dbReference type="ARBA" id="ARBA00023002"/>
    </source>
</evidence>
<comment type="similarity">
    <text evidence="2 12">Belongs to the cytochrome P450 family.</text>
</comment>
<keyword evidence="15" id="KW-1185">Reference proteome</keyword>
<dbReference type="Gene3D" id="1.10.630.10">
    <property type="entry name" value="Cytochrome P450"/>
    <property type="match status" value="2"/>
</dbReference>
<dbReference type="GO" id="GO:0020037">
    <property type="term" value="F:heme binding"/>
    <property type="evidence" value="ECO:0007669"/>
    <property type="project" value="InterPro"/>
</dbReference>
<keyword evidence="3 11" id="KW-0349">Heme</keyword>
<keyword evidence="7 12" id="KW-0560">Oxidoreductase</keyword>
<dbReference type="GO" id="GO:0005506">
    <property type="term" value="F:iron ion binding"/>
    <property type="evidence" value="ECO:0007669"/>
    <property type="project" value="InterPro"/>
</dbReference>
<evidence type="ECO:0000256" key="10">
    <source>
        <dbReference type="ARBA" id="ARBA00023136"/>
    </source>
</evidence>
<feature type="transmembrane region" description="Helical" evidence="13">
    <location>
        <begin position="12"/>
        <end position="31"/>
    </location>
</feature>
<evidence type="ECO:0000256" key="6">
    <source>
        <dbReference type="ARBA" id="ARBA00022989"/>
    </source>
</evidence>
<evidence type="ECO:0000256" key="9">
    <source>
        <dbReference type="ARBA" id="ARBA00023033"/>
    </source>
</evidence>
<keyword evidence="4 13" id="KW-0812">Transmembrane</keyword>
<evidence type="ECO:0000256" key="12">
    <source>
        <dbReference type="RuleBase" id="RU000461"/>
    </source>
</evidence>
<organism evidence="14 15">
    <name type="scientific">Dillenia turbinata</name>
    <dbReference type="NCBI Taxonomy" id="194707"/>
    <lineage>
        <taxon>Eukaryota</taxon>
        <taxon>Viridiplantae</taxon>
        <taxon>Streptophyta</taxon>
        <taxon>Embryophyta</taxon>
        <taxon>Tracheophyta</taxon>
        <taxon>Spermatophyta</taxon>
        <taxon>Magnoliopsida</taxon>
        <taxon>eudicotyledons</taxon>
        <taxon>Gunneridae</taxon>
        <taxon>Pentapetalae</taxon>
        <taxon>Dilleniales</taxon>
        <taxon>Dilleniaceae</taxon>
        <taxon>Dillenia</taxon>
    </lineage>
</organism>